<keyword evidence="3" id="KW-1185">Reference proteome</keyword>
<proteinExistence type="predicted"/>
<dbReference type="Proteomes" id="UP000245207">
    <property type="component" value="Unassembled WGS sequence"/>
</dbReference>
<feature type="compositionally biased region" description="Basic and acidic residues" evidence="1">
    <location>
        <begin position="108"/>
        <end position="119"/>
    </location>
</feature>
<dbReference type="STRING" id="35608.A0A2U1L4D2"/>
<evidence type="ECO:0000256" key="1">
    <source>
        <dbReference type="SAM" id="MobiDB-lite"/>
    </source>
</evidence>
<name>A0A2U1L4D2_ARTAN</name>
<dbReference type="Pfam" id="PF12796">
    <property type="entry name" value="Ank_2"/>
    <property type="match status" value="1"/>
</dbReference>
<organism evidence="2 3">
    <name type="scientific">Artemisia annua</name>
    <name type="common">Sweet wormwood</name>
    <dbReference type="NCBI Taxonomy" id="35608"/>
    <lineage>
        <taxon>Eukaryota</taxon>
        <taxon>Viridiplantae</taxon>
        <taxon>Streptophyta</taxon>
        <taxon>Embryophyta</taxon>
        <taxon>Tracheophyta</taxon>
        <taxon>Spermatophyta</taxon>
        <taxon>Magnoliopsida</taxon>
        <taxon>eudicotyledons</taxon>
        <taxon>Gunneridae</taxon>
        <taxon>Pentapetalae</taxon>
        <taxon>asterids</taxon>
        <taxon>campanulids</taxon>
        <taxon>Asterales</taxon>
        <taxon>Asteraceae</taxon>
        <taxon>Asteroideae</taxon>
        <taxon>Anthemideae</taxon>
        <taxon>Artemisiinae</taxon>
        <taxon>Artemisia</taxon>
    </lineage>
</organism>
<dbReference type="InterPro" id="IPR002110">
    <property type="entry name" value="Ankyrin_rpt"/>
</dbReference>
<sequence length="279" mass="31657">MKGEDLELENKNYNTALCLAAAAGNLKVVKIMVEKNRSFLTVMPLHAAASAGNYYVVKYLFEKSSELGDDYWINDNRGCLLRICVETNMFEVNTLETEEFEVQTCDQNTEHQVESDHQNTEYQDESNPEEELETSSDDDNTIHGLDQTNNLTNNEGVMSDVVQENEPPAQEQHEENEPQAQEHVAEPRFPVRSTRGIPKAQYQADLKAKAKYPIVNALDTEVVEIHIRDQNTDYQNEPDPEVEPETESDDYDTIHGLDRTNNLTNNEGVTSDVVQENES</sequence>
<dbReference type="EMBL" id="PKPP01011598">
    <property type="protein sequence ID" value="PWA43862.1"/>
    <property type="molecule type" value="Genomic_DNA"/>
</dbReference>
<dbReference type="SUPFAM" id="SSF48403">
    <property type="entry name" value="Ankyrin repeat"/>
    <property type="match status" value="1"/>
</dbReference>
<feature type="compositionally biased region" description="Acidic residues" evidence="1">
    <location>
        <begin position="236"/>
        <end position="251"/>
    </location>
</feature>
<feature type="region of interest" description="Disordered" evidence="1">
    <location>
        <begin position="107"/>
        <end position="196"/>
    </location>
</feature>
<comment type="caution">
    <text evidence="2">The sequence shown here is derived from an EMBL/GenBank/DDBJ whole genome shotgun (WGS) entry which is preliminary data.</text>
</comment>
<accession>A0A2U1L4D2</accession>
<feature type="compositionally biased region" description="Polar residues" evidence="1">
    <location>
        <begin position="259"/>
        <end position="279"/>
    </location>
</feature>
<dbReference type="AlphaFoldDB" id="A0A2U1L4D2"/>
<feature type="compositionally biased region" description="Acidic residues" evidence="1">
    <location>
        <begin position="122"/>
        <end position="139"/>
    </location>
</feature>
<protein>
    <submittedName>
        <fullName evidence="2">Ankyrin repeat-containing domain, PGG domain protein</fullName>
    </submittedName>
</protein>
<gene>
    <name evidence="2" type="ORF">CTI12_AA531420</name>
</gene>
<dbReference type="SMART" id="SM00248">
    <property type="entry name" value="ANK"/>
    <property type="match status" value="2"/>
</dbReference>
<reference evidence="2 3" key="1">
    <citation type="journal article" date="2018" name="Mol. Plant">
        <title>The genome of Artemisia annua provides insight into the evolution of Asteraceae family and artemisinin biosynthesis.</title>
        <authorList>
            <person name="Shen Q."/>
            <person name="Zhang L."/>
            <person name="Liao Z."/>
            <person name="Wang S."/>
            <person name="Yan T."/>
            <person name="Shi P."/>
            <person name="Liu M."/>
            <person name="Fu X."/>
            <person name="Pan Q."/>
            <person name="Wang Y."/>
            <person name="Lv Z."/>
            <person name="Lu X."/>
            <person name="Zhang F."/>
            <person name="Jiang W."/>
            <person name="Ma Y."/>
            <person name="Chen M."/>
            <person name="Hao X."/>
            <person name="Li L."/>
            <person name="Tang Y."/>
            <person name="Lv G."/>
            <person name="Zhou Y."/>
            <person name="Sun X."/>
            <person name="Brodelius P.E."/>
            <person name="Rose J.K.C."/>
            <person name="Tang K."/>
        </authorList>
    </citation>
    <scope>NUCLEOTIDE SEQUENCE [LARGE SCALE GENOMIC DNA]</scope>
    <source>
        <strain evidence="3">cv. Huhao1</strain>
        <tissue evidence="2">Leaf</tissue>
    </source>
</reference>
<evidence type="ECO:0000313" key="2">
    <source>
        <dbReference type="EMBL" id="PWA43862.1"/>
    </source>
</evidence>
<feature type="compositionally biased region" description="Polar residues" evidence="1">
    <location>
        <begin position="146"/>
        <end position="156"/>
    </location>
</feature>
<dbReference type="OrthoDB" id="1925304at2759"/>
<evidence type="ECO:0000313" key="3">
    <source>
        <dbReference type="Proteomes" id="UP000245207"/>
    </source>
</evidence>
<dbReference type="Gene3D" id="1.25.40.20">
    <property type="entry name" value="Ankyrin repeat-containing domain"/>
    <property type="match status" value="1"/>
</dbReference>
<feature type="region of interest" description="Disordered" evidence="1">
    <location>
        <begin position="228"/>
        <end position="279"/>
    </location>
</feature>
<dbReference type="InterPro" id="IPR036770">
    <property type="entry name" value="Ankyrin_rpt-contain_sf"/>
</dbReference>